<dbReference type="AlphaFoldDB" id="A0A840NIC0"/>
<dbReference type="PRINTS" id="PR00359">
    <property type="entry name" value="BP450"/>
</dbReference>
<evidence type="ECO:0000313" key="12">
    <source>
        <dbReference type="Proteomes" id="UP000580474"/>
    </source>
</evidence>
<evidence type="ECO:0000256" key="7">
    <source>
        <dbReference type="ARBA" id="ARBA00023004"/>
    </source>
</evidence>
<dbReference type="PANTHER" id="PTHR46696">
    <property type="entry name" value="P450, PUTATIVE (EUROFUNG)-RELATED"/>
    <property type="match status" value="1"/>
</dbReference>
<gene>
    <name evidence="11" type="ORF">BJ969_003021</name>
</gene>
<evidence type="ECO:0000256" key="5">
    <source>
        <dbReference type="ARBA" id="ARBA00022723"/>
    </source>
</evidence>
<evidence type="ECO:0000256" key="2">
    <source>
        <dbReference type="ARBA" id="ARBA00010617"/>
    </source>
</evidence>
<dbReference type="Pfam" id="PF00067">
    <property type="entry name" value="p450"/>
    <property type="match status" value="1"/>
</dbReference>
<protein>
    <submittedName>
        <fullName evidence="11">Cytochrome P450</fullName>
    </submittedName>
</protein>
<sequence>MSLHRVERPSPDDRGSSTAAIDEHATTRSTPFAPHDGLRDLLPHRPLARMHHPGDAPGWLVTGYSSVREVLTDQRFRSRIDLLRGPADRRPQETTAAPGLFSVMGPPEHTRYRRKLVSAFTLRRVREMEPLVERAVAERLDVMERAGGPIDLVESFASPVAFQVIRDLLGMPMDRASVRATTEALLRLDADPEQAGQAWERLLAELREHVRAKHADPGTDLTSALVADGELSDEEIATMSAMLVTGGDDTTANMLALGTYALLAHPAELAWLRENPAATGTAVEELLRYLTINQFGTTRTALEDVELHGQTIRRGELVTLSLSTANRDPEQFPEPDRLDLARSGAGHLAFGHGIHHCLGAQLARVELRAGFSGLLGRFPTLRLAVAPEQVPLRSAAVNYGVHTLLVDW</sequence>
<comment type="caution">
    <text evidence="11">The sequence shown here is derived from an EMBL/GenBank/DDBJ whole genome shotgun (WGS) entry which is preliminary data.</text>
</comment>
<keyword evidence="7 9" id="KW-0408">Iron</keyword>
<keyword evidence="6 9" id="KW-0560">Oxidoreductase</keyword>
<evidence type="ECO:0000256" key="6">
    <source>
        <dbReference type="ARBA" id="ARBA00023002"/>
    </source>
</evidence>
<name>A0A840NIC0_9PSEU</name>
<dbReference type="InterPro" id="IPR002397">
    <property type="entry name" value="Cyt_P450_B"/>
</dbReference>
<feature type="region of interest" description="Disordered" evidence="10">
    <location>
        <begin position="1"/>
        <end position="40"/>
    </location>
</feature>
<feature type="compositionally biased region" description="Basic and acidic residues" evidence="10">
    <location>
        <begin position="1"/>
        <end position="26"/>
    </location>
</feature>
<evidence type="ECO:0000256" key="4">
    <source>
        <dbReference type="ARBA" id="ARBA00022617"/>
    </source>
</evidence>
<dbReference type="Gene3D" id="1.10.630.10">
    <property type="entry name" value="Cytochrome P450"/>
    <property type="match status" value="1"/>
</dbReference>
<keyword evidence="5 9" id="KW-0479">Metal-binding</keyword>
<evidence type="ECO:0000256" key="8">
    <source>
        <dbReference type="ARBA" id="ARBA00023033"/>
    </source>
</evidence>
<comment type="similarity">
    <text evidence="2 9">Belongs to the cytochrome P450 family.</text>
</comment>
<dbReference type="SUPFAM" id="SSF48264">
    <property type="entry name" value="Cytochrome P450"/>
    <property type="match status" value="1"/>
</dbReference>
<dbReference type="GO" id="GO:0005737">
    <property type="term" value="C:cytoplasm"/>
    <property type="evidence" value="ECO:0007669"/>
    <property type="project" value="UniProtKB-SubCell"/>
</dbReference>
<reference evidence="11 12" key="1">
    <citation type="submission" date="2020-08" db="EMBL/GenBank/DDBJ databases">
        <title>Sequencing the genomes of 1000 actinobacteria strains.</title>
        <authorList>
            <person name="Klenk H.-P."/>
        </authorList>
    </citation>
    <scope>NUCLEOTIDE SEQUENCE [LARGE SCALE GENOMIC DNA]</scope>
    <source>
        <strain evidence="11 12">DSM 45582</strain>
    </source>
</reference>
<evidence type="ECO:0000256" key="3">
    <source>
        <dbReference type="ARBA" id="ARBA00022490"/>
    </source>
</evidence>
<keyword evidence="12" id="KW-1185">Reference proteome</keyword>
<dbReference type="InterPro" id="IPR001128">
    <property type="entry name" value="Cyt_P450"/>
</dbReference>
<accession>A0A840NIC0</accession>
<dbReference type="EMBL" id="JACHIV010000001">
    <property type="protein sequence ID" value="MBB5069933.1"/>
    <property type="molecule type" value="Genomic_DNA"/>
</dbReference>
<dbReference type="GO" id="GO:0004497">
    <property type="term" value="F:monooxygenase activity"/>
    <property type="evidence" value="ECO:0007669"/>
    <property type="project" value="UniProtKB-KW"/>
</dbReference>
<dbReference type="GO" id="GO:0020037">
    <property type="term" value="F:heme binding"/>
    <property type="evidence" value="ECO:0007669"/>
    <property type="project" value="InterPro"/>
</dbReference>
<dbReference type="PRINTS" id="PR00385">
    <property type="entry name" value="P450"/>
</dbReference>
<organism evidence="11 12">
    <name type="scientific">Saccharopolyspora gloriosae</name>
    <dbReference type="NCBI Taxonomy" id="455344"/>
    <lineage>
        <taxon>Bacteria</taxon>
        <taxon>Bacillati</taxon>
        <taxon>Actinomycetota</taxon>
        <taxon>Actinomycetes</taxon>
        <taxon>Pseudonocardiales</taxon>
        <taxon>Pseudonocardiaceae</taxon>
        <taxon>Saccharopolyspora</taxon>
    </lineage>
</organism>
<evidence type="ECO:0000256" key="9">
    <source>
        <dbReference type="RuleBase" id="RU000461"/>
    </source>
</evidence>
<dbReference type="PROSITE" id="PS00086">
    <property type="entry name" value="CYTOCHROME_P450"/>
    <property type="match status" value="1"/>
</dbReference>
<dbReference type="GO" id="GO:0016705">
    <property type="term" value="F:oxidoreductase activity, acting on paired donors, with incorporation or reduction of molecular oxygen"/>
    <property type="evidence" value="ECO:0007669"/>
    <property type="project" value="InterPro"/>
</dbReference>
<dbReference type="Proteomes" id="UP000580474">
    <property type="component" value="Unassembled WGS sequence"/>
</dbReference>
<dbReference type="GO" id="GO:0005506">
    <property type="term" value="F:iron ion binding"/>
    <property type="evidence" value="ECO:0007669"/>
    <property type="project" value="InterPro"/>
</dbReference>
<dbReference type="InterPro" id="IPR017972">
    <property type="entry name" value="Cyt_P450_CS"/>
</dbReference>
<keyword evidence="8 9" id="KW-0503">Monooxygenase</keyword>
<dbReference type="FunFam" id="1.10.630.10:FF:000018">
    <property type="entry name" value="Cytochrome P450 monooxygenase"/>
    <property type="match status" value="1"/>
</dbReference>
<evidence type="ECO:0000256" key="10">
    <source>
        <dbReference type="SAM" id="MobiDB-lite"/>
    </source>
</evidence>
<dbReference type="RefSeq" id="WP_343071418.1">
    <property type="nucleotide sequence ID" value="NZ_JACHIV010000001.1"/>
</dbReference>
<dbReference type="PANTHER" id="PTHR46696:SF1">
    <property type="entry name" value="CYTOCHROME P450 YJIB-RELATED"/>
    <property type="match status" value="1"/>
</dbReference>
<comment type="subcellular location">
    <subcellularLocation>
        <location evidence="1">Cytoplasm</location>
    </subcellularLocation>
</comment>
<proteinExistence type="inferred from homology"/>
<dbReference type="InterPro" id="IPR036396">
    <property type="entry name" value="Cyt_P450_sf"/>
</dbReference>
<keyword evidence="4 9" id="KW-0349">Heme</keyword>
<evidence type="ECO:0000256" key="1">
    <source>
        <dbReference type="ARBA" id="ARBA00004496"/>
    </source>
</evidence>
<keyword evidence="3" id="KW-0963">Cytoplasm</keyword>
<dbReference type="CDD" id="cd11030">
    <property type="entry name" value="CYP105-like"/>
    <property type="match status" value="1"/>
</dbReference>
<evidence type="ECO:0000313" key="11">
    <source>
        <dbReference type="EMBL" id="MBB5069933.1"/>
    </source>
</evidence>